<evidence type="ECO:0000256" key="1">
    <source>
        <dbReference type="SAM" id="SignalP"/>
    </source>
</evidence>
<gene>
    <name evidence="2" type="ORF">Q0590_34665</name>
</gene>
<name>A0ABT8RH95_9BACT</name>
<protein>
    <submittedName>
        <fullName evidence="2">Outer membrane beta-barrel protein</fullName>
    </submittedName>
</protein>
<proteinExistence type="predicted"/>
<dbReference type="Proteomes" id="UP001168528">
    <property type="component" value="Unassembled WGS sequence"/>
</dbReference>
<keyword evidence="3" id="KW-1185">Reference proteome</keyword>
<organism evidence="2 3">
    <name type="scientific">Rhodocytophaga aerolata</name>
    <dbReference type="NCBI Taxonomy" id="455078"/>
    <lineage>
        <taxon>Bacteria</taxon>
        <taxon>Pseudomonadati</taxon>
        <taxon>Bacteroidota</taxon>
        <taxon>Cytophagia</taxon>
        <taxon>Cytophagales</taxon>
        <taxon>Rhodocytophagaceae</taxon>
        <taxon>Rhodocytophaga</taxon>
    </lineage>
</organism>
<dbReference type="EMBL" id="JAUKPO010000061">
    <property type="protein sequence ID" value="MDO1451469.1"/>
    <property type="molecule type" value="Genomic_DNA"/>
</dbReference>
<accession>A0ABT8RH95</accession>
<dbReference type="InterPro" id="IPR011486">
    <property type="entry name" value="BBP2"/>
</dbReference>
<evidence type="ECO:0000313" key="2">
    <source>
        <dbReference type="EMBL" id="MDO1451469.1"/>
    </source>
</evidence>
<dbReference type="Pfam" id="PF07642">
    <property type="entry name" value="BBP2"/>
    <property type="match status" value="1"/>
</dbReference>
<keyword evidence="1" id="KW-0732">Signal</keyword>
<reference evidence="2" key="1">
    <citation type="submission" date="2023-07" db="EMBL/GenBank/DDBJ databases">
        <title>The genome sequence of Rhodocytophaga aerolata KACC 12507.</title>
        <authorList>
            <person name="Zhang X."/>
        </authorList>
    </citation>
    <scope>NUCLEOTIDE SEQUENCE</scope>
    <source>
        <strain evidence="2">KACC 12507</strain>
    </source>
</reference>
<sequence length="380" mass="42347">MKNICLLTVFYSVFLFSAKAQAQGKDSLLTQTEEIATPKVTVGGYVDTYFGYDLSRPASKDRPYFVSSARHNEFTINLAFVDVKYNGERVRGAFKPAIGTYMAANYAAEPAMFRNILEANVGIKLFKTKDIWLDAGVFVSPFTNESPVSMDQLAYTRSYAPEYVPYYISGLKLTTPLSEKLTAYVYLLNGWQNIVENNQGKSGALQLEYKPVEKVLLNWNLYVGDERTPSAPINRTRVFTDVFAVFNPNGKFSGTTSLYVGAQQRADTLTGNGNGEEDSKMVYWHNANIIGRYKITPSFSLTGRLEYFNDPNSVQITPVTGVNGFSTFSSSLGINWKVAEKALLRLESRSFLSQKEVYVNKDGTPSNYGQLLIGSMAISF</sequence>
<evidence type="ECO:0000313" key="3">
    <source>
        <dbReference type="Proteomes" id="UP001168528"/>
    </source>
</evidence>
<feature type="chain" id="PRO_5047021023" evidence="1">
    <location>
        <begin position="23"/>
        <end position="380"/>
    </location>
</feature>
<feature type="signal peptide" evidence="1">
    <location>
        <begin position="1"/>
        <end position="22"/>
    </location>
</feature>
<dbReference type="RefSeq" id="WP_302042265.1">
    <property type="nucleotide sequence ID" value="NZ_JAUKPO010000061.1"/>
</dbReference>
<comment type="caution">
    <text evidence="2">The sequence shown here is derived from an EMBL/GenBank/DDBJ whole genome shotgun (WGS) entry which is preliminary data.</text>
</comment>